<dbReference type="PANTHER" id="PTHR43191:SF2">
    <property type="entry name" value="RRNA METHYLTRANSFERASE 3, MITOCHONDRIAL"/>
    <property type="match status" value="1"/>
</dbReference>
<evidence type="ECO:0000256" key="3">
    <source>
        <dbReference type="ARBA" id="ARBA00022679"/>
    </source>
</evidence>
<dbReference type="InterPro" id="IPR051259">
    <property type="entry name" value="rRNA_Methyltransferase"/>
</dbReference>
<keyword evidence="2" id="KW-0489">Methyltransferase</keyword>
<dbReference type="InterPro" id="IPR029026">
    <property type="entry name" value="tRNA_m1G_MTases_N"/>
</dbReference>
<feature type="domain" description="RNA 2-O ribose methyltransferase substrate binding" evidence="4">
    <location>
        <begin position="5"/>
        <end position="70"/>
    </location>
</feature>
<dbReference type="GO" id="GO:0003723">
    <property type="term" value="F:RNA binding"/>
    <property type="evidence" value="ECO:0007669"/>
    <property type="project" value="InterPro"/>
</dbReference>
<dbReference type="PANTHER" id="PTHR43191">
    <property type="entry name" value="RRNA METHYLTRANSFERASE 3"/>
    <property type="match status" value="1"/>
</dbReference>
<dbReference type="Gene3D" id="3.40.1280.10">
    <property type="match status" value="1"/>
</dbReference>
<name>A0A1F4U3L1_UNCSA</name>
<dbReference type="InterPro" id="IPR013123">
    <property type="entry name" value="SpoU_subst-bd"/>
</dbReference>
<dbReference type="InterPro" id="IPR001537">
    <property type="entry name" value="SpoU_MeTrfase"/>
</dbReference>
<evidence type="ECO:0000256" key="1">
    <source>
        <dbReference type="ARBA" id="ARBA00007228"/>
    </source>
</evidence>
<dbReference type="SUPFAM" id="SSF55315">
    <property type="entry name" value="L30e-like"/>
    <property type="match status" value="1"/>
</dbReference>
<dbReference type="GO" id="GO:0032259">
    <property type="term" value="P:methylation"/>
    <property type="evidence" value="ECO:0007669"/>
    <property type="project" value="UniProtKB-KW"/>
</dbReference>
<dbReference type="EMBL" id="MEUJ01000008">
    <property type="protein sequence ID" value="OGC39554.1"/>
    <property type="molecule type" value="Genomic_DNA"/>
</dbReference>
<organism evidence="5 6">
    <name type="scientific">candidate division WOR-1 bacterium RIFOXYC2_FULL_46_14</name>
    <dbReference type="NCBI Taxonomy" id="1802587"/>
    <lineage>
        <taxon>Bacteria</taxon>
        <taxon>Bacillati</taxon>
        <taxon>Saganbacteria</taxon>
    </lineage>
</organism>
<dbReference type="GO" id="GO:0005737">
    <property type="term" value="C:cytoplasm"/>
    <property type="evidence" value="ECO:0007669"/>
    <property type="project" value="UniProtKB-ARBA"/>
</dbReference>
<reference evidence="5 6" key="1">
    <citation type="journal article" date="2016" name="Nat. Commun.">
        <title>Thousands of microbial genomes shed light on interconnected biogeochemical processes in an aquifer system.</title>
        <authorList>
            <person name="Anantharaman K."/>
            <person name="Brown C.T."/>
            <person name="Hug L.A."/>
            <person name="Sharon I."/>
            <person name="Castelle C.J."/>
            <person name="Probst A.J."/>
            <person name="Thomas B.C."/>
            <person name="Singh A."/>
            <person name="Wilkins M.J."/>
            <person name="Karaoz U."/>
            <person name="Brodie E.L."/>
            <person name="Williams K.H."/>
            <person name="Hubbard S.S."/>
            <person name="Banfield J.F."/>
        </authorList>
    </citation>
    <scope>NUCLEOTIDE SEQUENCE [LARGE SCALE GENOMIC DNA]</scope>
</reference>
<dbReference type="InterPro" id="IPR029064">
    <property type="entry name" value="Ribosomal_eL30-like_sf"/>
</dbReference>
<evidence type="ECO:0000313" key="5">
    <source>
        <dbReference type="EMBL" id="OGC39554.1"/>
    </source>
</evidence>
<gene>
    <name evidence="5" type="ORF">A2438_08370</name>
</gene>
<evidence type="ECO:0000259" key="4">
    <source>
        <dbReference type="SMART" id="SM00967"/>
    </source>
</evidence>
<dbReference type="CDD" id="cd18095">
    <property type="entry name" value="SpoU-like_rRNA-MTase"/>
    <property type="match status" value="1"/>
</dbReference>
<evidence type="ECO:0000313" key="6">
    <source>
        <dbReference type="Proteomes" id="UP000179242"/>
    </source>
</evidence>
<protein>
    <recommendedName>
        <fullName evidence="4">RNA 2-O ribose methyltransferase substrate binding domain-containing protein</fullName>
    </recommendedName>
</protein>
<dbReference type="Proteomes" id="UP000179242">
    <property type="component" value="Unassembled WGS sequence"/>
</dbReference>
<dbReference type="GO" id="GO:0008173">
    <property type="term" value="F:RNA methyltransferase activity"/>
    <property type="evidence" value="ECO:0007669"/>
    <property type="project" value="InterPro"/>
</dbReference>
<dbReference type="AlphaFoldDB" id="A0A1F4U3L1"/>
<dbReference type="GO" id="GO:0006396">
    <property type="term" value="P:RNA processing"/>
    <property type="evidence" value="ECO:0007669"/>
    <property type="project" value="InterPro"/>
</dbReference>
<proteinExistence type="inferred from homology"/>
<comment type="caution">
    <text evidence="5">The sequence shown here is derived from an EMBL/GenBank/DDBJ whole genome shotgun (WGS) entry which is preliminary data.</text>
</comment>
<dbReference type="Gene3D" id="3.30.1330.30">
    <property type="match status" value="1"/>
</dbReference>
<keyword evidence="3" id="KW-0808">Transferase</keyword>
<dbReference type="Pfam" id="PF00588">
    <property type="entry name" value="SpoU_methylase"/>
    <property type="match status" value="1"/>
</dbReference>
<dbReference type="Pfam" id="PF22435">
    <property type="entry name" value="MRM3-like_sub_bind"/>
    <property type="match status" value="1"/>
</dbReference>
<evidence type="ECO:0000256" key="2">
    <source>
        <dbReference type="ARBA" id="ARBA00022603"/>
    </source>
</evidence>
<sequence length="226" mass="24326">MQKFIVEGPRMVEEALPYAKEILYTKEFPVLSKAKGLKIPCHKITEKQFKKLSKVVSPQGVLAYVQVSCDLSLQIGSLLVGCVDIQDPGNLGTIIRTADAVGAAGIVATKGCADPYNQKTIRATAGSIFRVPVVRTENIFETISEFKQKKFKVVAADSEGVEDYWLTDLTGNTLVLIGNEGAGLSKEILEAADIVVKIPIPGKAESLNAAVSASVIMYEALRQKNG</sequence>
<dbReference type="InterPro" id="IPR029028">
    <property type="entry name" value="Alpha/beta_knot_MTases"/>
</dbReference>
<dbReference type="SMART" id="SM00967">
    <property type="entry name" value="SpoU_sub_bind"/>
    <property type="match status" value="1"/>
</dbReference>
<dbReference type="SUPFAM" id="SSF75217">
    <property type="entry name" value="alpha/beta knot"/>
    <property type="match status" value="1"/>
</dbReference>
<comment type="similarity">
    <text evidence="1">Belongs to the class IV-like SAM-binding methyltransferase superfamily. RNA methyltransferase TrmH family.</text>
</comment>
<dbReference type="InterPro" id="IPR053888">
    <property type="entry name" value="MRM3-like_sub_bind"/>
</dbReference>
<accession>A0A1F4U3L1</accession>